<name>A0A0M3JDG3_ANISI</name>
<reference evidence="1 2" key="2">
    <citation type="submission" date="2018-11" db="EMBL/GenBank/DDBJ databases">
        <authorList>
            <consortium name="Pathogen Informatics"/>
        </authorList>
    </citation>
    <scope>NUCLEOTIDE SEQUENCE [LARGE SCALE GENOMIC DNA]</scope>
</reference>
<evidence type="ECO:0000313" key="3">
    <source>
        <dbReference type="WBParaSite" id="ASIM_0000565001-mRNA-1"/>
    </source>
</evidence>
<evidence type="ECO:0000313" key="1">
    <source>
        <dbReference type="EMBL" id="VDK25546.1"/>
    </source>
</evidence>
<keyword evidence="2" id="KW-1185">Reference proteome</keyword>
<reference evidence="3" key="1">
    <citation type="submission" date="2017-02" db="UniProtKB">
        <authorList>
            <consortium name="WormBaseParasite"/>
        </authorList>
    </citation>
    <scope>IDENTIFICATION</scope>
</reference>
<dbReference type="Proteomes" id="UP000267096">
    <property type="component" value="Unassembled WGS sequence"/>
</dbReference>
<evidence type="ECO:0000313" key="2">
    <source>
        <dbReference type="Proteomes" id="UP000267096"/>
    </source>
</evidence>
<sequence>MLWEYDRKPSERNPLPRAINFLRIANDLAVDDD</sequence>
<protein>
    <submittedName>
        <fullName evidence="3">DUF1376 domain-containing protein</fullName>
    </submittedName>
</protein>
<proteinExistence type="predicted"/>
<gene>
    <name evidence="1" type="ORF">ASIM_LOCUS5444</name>
</gene>
<accession>A0A0M3JDG3</accession>
<dbReference type="OrthoDB" id="6222486at2759"/>
<dbReference type="EMBL" id="UYRR01010637">
    <property type="protein sequence ID" value="VDK25546.1"/>
    <property type="molecule type" value="Genomic_DNA"/>
</dbReference>
<dbReference type="AlphaFoldDB" id="A0A0M3JDG3"/>
<organism evidence="3">
    <name type="scientific">Anisakis simplex</name>
    <name type="common">Herring worm</name>
    <dbReference type="NCBI Taxonomy" id="6269"/>
    <lineage>
        <taxon>Eukaryota</taxon>
        <taxon>Metazoa</taxon>
        <taxon>Ecdysozoa</taxon>
        <taxon>Nematoda</taxon>
        <taxon>Chromadorea</taxon>
        <taxon>Rhabditida</taxon>
        <taxon>Spirurina</taxon>
        <taxon>Ascaridomorpha</taxon>
        <taxon>Ascaridoidea</taxon>
        <taxon>Anisakidae</taxon>
        <taxon>Anisakis</taxon>
        <taxon>Anisakis simplex complex</taxon>
    </lineage>
</organism>
<dbReference type="WBParaSite" id="ASIM_0000565001-mRNA-1">
    <property type="protein sequence ID" value="ASIM_0000565001-mRNA-1"/>
    <property type="gene ID" value="ASIM_0000565001"/>
</dbReference>